<dbReference type="EMBL" id="GG666600">
    <property type="protein sequence ID" value="EEN50697.1"/>
    <property type="molecule type" value="Genomic_DNA"/>
</dbReference>
<proteinExistence type="predicted"/>
<dbReference type="STRING" id="7739.C3Z9K1"/>
<dbReference type="AlphaFoldDB" id="C3Z9K1"/>
<dbReference type="Pfam" id="PF00626">
    <property type="entry name" value="Gelsolin"/>
    <property type="match status" value="1"/>
</dbReference>
<evidence type="ECO:0000259" key="3">
    <source>
        <dbReference type="Pfam" id="PF00626"/>
    </source>
</evidence>
<evidence type="ECO:0000313" key="4">
    <source>
        <dbReference type="EMBL" id="EEN50697.1"/>
    </source>
</evidence>
<dbReference type="PANTHER" id="PTHR11977:SF123">
    <property type="entry name" value="GELSOLIN"/>
    <property type="match status" value="1"/>
</dbReference>
<dbReference type="InterPro" id="IPR029006">
    <property type="entry name" value="ADF-H/Gelsolin-like_dom_sf"/>
</dbReference>
<accession>C3Z9K1</accession>
<dbReference type="SMART" id="SM00262">
    <property type="entry name" value="GEL"/>
    <property type="match status" value="1"/>
</dbReference>
<sequence length="143" mass="15576">MATVMCIPADGNDEAIQEVGTKVSARFRGPLVAYCEAKRLILTNAIAEKEAAKMPDGASGDVKIYRVEGMDKVEIDEAQHGIFFGGDSYVIQYDNPGANVKIVYFWQGLRSSTDEKGASALLAKQIDEEEFGGRATQVDTRTH</sequence>
<dbReference type="eggNOG" id="KOG0443">
    <property type="taxonomic scope" value="Eukaryota"/>
</dbReference>
<dbReference type="Gene3D" id="3.40.20.10">
    <property type="entry name" value="Severin"/>
    <property type="match status" value="1"/>
</dbReference>
<dbReference type="InterPro" id="IPR007123">
    <property type="entry name" value="Gelsolin-like_dom"/>
</dbReference>
<reference evidence="4" key="1">
    <citation type="journal article" date="2008" name="Nature">
        <title>The amphioxus genome and the evolution of the chordate karyotype.</title>
        <authorList>
            <consortium name="US DOE Joint Genome Institute (JGI-PGF)"/>
            <person name="Putnam N.H."/>
            <person name="Butts T."/>
            <person name="Ferrier D.E.K."/>
            <person name="Furlong R.F."/>
            <person name="Hellsten U."/>
            <person name="Kawashima T."/>
            <person name="Robinson-Rechavi M."/>
            <person name="Shoguchi E."/>
            <person name="Terry A."/>
            <person name="Yu J.-K."/>
            <person name="Benito-Gutierrez E.L."/>
            <person name="Dubchak I."/>
            <person name="Garcia-Fernandez J."/>
            <person name="Gibson-Brown J.J."/>
            <person name="Grigoriev I.V."/>
            <person name="Horton A.C."/>
            <person name="de Jong P.J."/>
            <person name="Jurka J."/>
            <person name="Kapitonov V.V."/>
            <person name="Kohara Y."/>
            <person name="Kuroki Y."/>
            <person name="Lindquist E."/>
            <person name="Lucas S."/>
            <person name="Osoegawa K."/>
            <person name="Pennacchio L.A."/>
            <person name="Salamov A.A."/>
            <person name="Satou Y."/>
            <person name="Sauka-Spengler T."/>
            <person name="Schmutz J."/>
            <person name="Shin-I T."/>
            <person name="Toyoda A."/>
            <person name="Bronner-Fraser M."/>
            <person name="Fujiyama A."/>
            <person name="Holland L.Z."/>
            <person name="Holland P.W.H."/>
            <person name="Satoh N."/>
            <person name="Rokhsar D.S."/>
        </authorList>
    </citation>
    <scope>NUCLEOTIDE SEQUENCE [LARGE SCALE GENOMIC DNA]</scope>
    <source>
        <strain evidence="4">S238N-H82</strain>
        <tissue evidence="4">Testes</tissue>
    </source>
</reference>
<dbReference type="PRINTS" id="PR00597">
    <property type="entry name" value="GELSOLIN"/>
</dbReference>
<feature type="domain" description="Gelsolin-like" evidence="3">
    <location>
        <begin position="71"/>
        <end position="139"/>
    </location>
</feature>
<gene>
    <name evidence="4" type="ORF">BRAFLDRAFT_104837</name>
</gene>
<name>C3Z9K1_BRAFL</name>
<dbReference type="InParanoid" id="C3Z9K1"/>
<keyword evidence="2" id="KW-0009">Actin-binding</keyword>
<dbReference type="GO" id="GO:0051015">
    <property type="term" value="F:actin filament binding"/>
    <property type="evidence" value="ECO:0007669"/>
    <property type="project" value="InterPro"/>
</dbReference>
<organism>
    <name type="scientific">Branchiostoma floridae</name>
    <name type="common">Florida lancelet</name>
    <name type="synonym">Amphioxus</name>
    <dbReference type="NCBI Taxonomy" id="7739"/>
    <lineage>
        <taxon>Eukaryota</taxon>
        <taxon>Metazoa</taxon>
        <taxon>Chordata</taxon>
        <taxon>Cephalochordata</taxon>
        <taxon>Leptocardii</taxon>
        <taxon>Amphioxiformes</taxon>
        <taxon>Branchiostomatidae</taxon>
        <taxon>Branchiostoma</taxon>
    </lineage>
</organism>
<keyword evidence="1" id="KW-0677">Repeat</keyword>
<evidence type="ECO:0000256" key="1">
    <source>
        <dbReference type="ARBA" id="ARBA00022737"/>
    </source>
</evidence>
<dbReference type="PANTHER" id="PTHR11977">
    <property type="entry name" value="VILLIN"/>
    <property type="match status" value="1"/>
</dbReference>
<evidence type="ECO:0000256" key="2">
    <source>
        <dbReference type="ARBA" id="ARBA00023203"/>
    </source>
</evidence>
<dbReference type="InterPro" id="IPR007122">
    <property type="entry name" value="Villin/Gelsolin"/>
</dbReference>
<dbReference type="SUPFAM" id="SSF55753">
    <property type="entry name" value="Actin depolymerizing proteins"/>
    <property type="match status" value="1"/>
</dbReference>
<protein>
    <recommendedName>
        <fullName evidence="3">Gelsolin-like domain-containing protein</fullName>
    </recommendedName>
</protein>